<protein>
    <submittedName>
        <fullName evidence="2">Uncharacterized protein</fullName>
    </submittedName>
</protein>
<dbReference type="InParanoid" id="A0A7M7NM87"/>
<reference evidence="2" key="2">
    <citation type="submission" date="2021-01" db="UniProtKB">
        <authorList>
            <consortium name="EnsemblMetazoa"/>
        </authorList>
    </citation>
    <scope>IDENTIFICATION</scope>
</reference>
<evidence type="ECO:0000313" key="2">
    <source>
        <dbReference type="EnsemblMetazoa" id="XP_030838372"/>
    </source>
</evidence>
<accession>A0A7M7NM87</accession>
<dbReference type="RefSeq" id="XP_030838372.1">
    <property type="nucleotide sequence ID" value="XM_030982512.1"/>
</dbReference>
<evidence type="ECO:0000313" key="3">
    <source>
        <dbReference type="Proteomes" id="UP000007110"/>
    </source>
</evidence>
<sequence>MGKRKQRPVLHQQEQCDVWLSTAEKKEQTPAAKRQRLLRPITNISDLILSSQPVKAGTKQTDIKHFFAPKSAMGKENAASKASSSSGGISKPTSKARNKRSVSELPKQRTLENTTSFKSRQNNEAESSSAISRTHFNVSEPHLTWASKIDEYEPTPPHDTRETDIPLSSQDLNSNELFQISQDIPRISSEDEEAEDMTFTMGTQGCLKVKGSKTRQDVDYDTFDTKECLKTVAEQSDDLLDMVSTNSRRDANKFVKVFSTEGMKSHNDFQRSQDIPKSERPNASVYCDFVQREQSEDVTFTMGSQGCLKIKRSNTKRHIGPDISNTQRCFNTLMANSELSAKSDDVPDSPHSQNIQDTPRVTENFSQELYESRINEASGDISFTIGTQGCLEVKQSRCVDNDSHDTQEIGAVNSELCSSQDGIHESSTPLLKDSNEDVAFTMGSQGCLKVRDSKSRRSNITSEDSLQDVAFTMGSQGCLKVRDSKSQRLHVTPSEDLSQDVASTMGSQGCLKVRDSKSQRSNVTSSEDLSQDVASIMGSQGFLKVRDPKGHRSNVTSLEDLSQDVAFTMGSQGCRKVRDHEGHRSNVTSSEDSLQDRSQESKDKCHIVRGLVTRCSFHNGFSRLFEGS</sequence>
<feature type="compositionally biased region" description="Polar residues" evidence="1">
    <location>
        <begin position="519"/>
        <end position="528"/>
    </location>
</feature>
<dbReference type="OrthoDB" id="10180916at2759"/>
<feature type="region of interest" description="Disordered" evidence="1">
    <location>
        <begin position="66"/>
        <end position="135"/>
    </location>
</feature>
<dbReference type="KEGG" id="spu:581131"/>
<keyword evidence="3" id="KW-1185">Reference proteome</keyword>
<dbReference type="OMA" id="TEGMKSH"/>
<organism evidence="2 3">
    <name type="scientific">Strongylocentrotus purpuratus</name>
    <name type="common">Purple sea urchin</name>
    <dbReference type="NCBI Taxonomy" id="7668"/>
    <lineage>
        <taxon>Eukaryota</taxon>
        <taxon>Metazoa</taxon>
        <taxon>Echinodermata</taxon>
        <taxon>Eleutherozoa</taxon>
        <taxon>Echinozoa</taxon>
        <taxon>Echinoidea</taxon>
        <taxon>Euechinoidea</taxon>
        <taxon>Echinacea</taxon>
        <taxon>Camarodonta</taxon>
        <taxon>Echinidea</taxon>
        <taxon>Strongylocentrotidae</taxon>
        <taxon>Strongylocentrotus</taxon>
    </lineage>
</organism>
<dbReference type="GeneID" id="581131"/>
<feature type="region of interest" description="Disordered" evidence="1">
    <location>
        <begin position="484"/>
        <end position="528"/>
    </location>
</feature>
<dbReference type="EnsemblMetazoa" id="XM_030982512">
    <property type="protein sequence ID" value="XP_030838372"/>
    <property type="gene ID" value="LOC581131"/>
</dbReference>
<dbReference type="Proteomes" id="UP000007110">
    <property type="component" value="Unassembled WGS sequence"/>
</dbReference>
<feature type="region of interest" description="Disordered" evidence="1">
    <location>
        <begin position="578"/>
        <end position="601"/>
    </location>
</feature>
<feature type="compositionally biased region" description="Low complexity" evidence="1">
    <location>
        <begin position="74"/>
        <end position="93"/>
    </location>
</feature>
<name>A0A7M7NM87_STRPU</name>
<dbReference type="AlphaFoldDB" id="A0A7M7NM87"/>
<evidence type="ECO:0000256" key="1">
    <source>
        <dbReference type="SAM" id="MobiDB-lite"/>
    </source>
</evidence>
<proteinExistence type="predicted"/>
<feature type="compositionally biased region" description="Polar residues" evidence="1">
    <location>
        <begin position="111"/>
        <end position="135"/>
    </location>
</feature>
<reference evidence="3" key="1">
    <citation type="submission" date="2015-02" db="EMBL/GenBank/DDBJ databases">
        <title>Genome sequencing for Strongylocentrotus purpuratus.</title>
        <authorList>
            <person name="Murali S."/>
            <person name="Liu Y."/>
            <person name="Vee V."/>
            <person name="English A."/>
            <person name="Wang M."/>
            <person name="Skinner E."/>
            <person name="Han Y."/>
            <person name="Muzny D.M."/>
            <person name="Worley K.C."/>
            <person name="Gibbs R.A."/>
        </authorList>
    </citation>
    <scope>NUCLEOTIDE SEQUENCE</scope>
</reference>